<reference evidence="6 7" key="1">
    <citation type="submission" date="2020-06" db="EMBL/GenBank/DDBJ databases">
        <title>Photobacterium damselae subsp. damselae comparative genomics.</title>
        <authorList>
            <person name="Osorio C.R."/>
        </authorList>
    </citation>
    <scope>NUCLEOTIDE SEQUENCE [LARGE SCALE GENOMIC DNA]</scope>
    <source>
        <strain evidence="6 7">TW250/03</strain>
    </source>
</reference>
<dbReference type="EMBL" id="JABXOR010001310">
    <property type="protein sequence ID" value="NVP02578.1"/>
    <property type="molecule type" value="Genomic_DNA"/>
</dbReference>
<evidence type="ECO:0000256" key="2">
    <source>
        <dbReference type="ARBA" id="ARBA00022729"/>
    </source>
</evidence>
<organism evidence="6 7">
    <name type="scientific">Photobacterium damselae subsp. damselae</name>
    <name type="common">Listonella damsela</name>
    <dbReference type="NCBI Taxonomy" id="85581"/>
    <lineage>
        <taxon>Bacteria</taxon>
        <taxon>Pseudomonadati</taxon>
        <taxon>Pseudomonadota</taxon>
        <taxon>Gammaproteobacteria</taxon>
        <taxon>Vibrionales</taxon>
        <taxon>Vibrionaceae</taxon>
        <taxon>Photobacterium</taxon>
    </lineage>
</organism>
<dbReference type="InterPro" id="IPR023614">
    <property type="entry name" value="Porin_dom_sf"/>
</dbReference>
<evidence type="ECO:0000256" key="1">
    <source>
        <dbReference type="ARBA" id="ARBA00004571"/>
    </source>
</evidence>
<dbReference type="Gene3D" id="2.40.160.10">
    <property type="entry name" value="Porin"/>
    <property type="match status" value="1"/>
</dbReference>
<dbReference type="CDD" id="cd00342">
    <property type="entry name" value="gram_neg_porins"/>
    <property type="match status" value="1"/>
</dbReference>
<feature type="signal peptide" evidence="4">
    <location>
        <begin position="1"/>
        <end position="19"/>
    </location>
</feature>
<dbReference type="SUPFAM" id="SSF56935">
    <property type="entry name" value="Porins"/>
    <property type="match status" value="1"/>
</dbReference>
<evidence type="ECO:0000256" key="3">
    <source>
        <dbReference type="ARBA" id="ARBA00023136"/>
    </source>
</evidence>
<accession>A0A850R206</accession>
<proteinExistence type="predicted"/>
<dbReference type="InterPro" id="IPR033900">
    <property type="entry name" value="Gram_neg_porin_domain"/>
</dbReference>
<dbReference type="InterPro" id="IPR050298">
    <property type="entry name" value="Gram-neg_bact_OMP"/>
</dbReference>
<keyword evidence="3" id="KW-0472">Membrane</keyword>
<dbReference type="Proteomes" id="UP000533429">
    <property type="component" value="Unassembled WGS sequence"/>
</dbReference>
<comment type="caution">
    <text evidence="6">The sequence shown here is derived from an EMBL/GenBank/DDBJ whole genome shotgun (WGS) entry which is preliminary data.</text>
</comment>
<dbReference type="Pfam" id="PF13609">
    <property type="entry name" value="Porin_4"/>
    <property type="match status" value="1"/>
</dbReference>
<evidence type="ECO:0000256" key="4">
    <source>
        <dbReference type="SAM" id="SignalP"/>
    </source>
</evidence>
<dbReference type="PANTHER" id="PTHR34501">
    <property type="entry name" value="PROTEIN YDDL-RELATED"/>
    <property type="match status" value="1"/>
</dbReference>
<evidence type="ECO:0000313" key="7">
    <source>
        <dbReference type="Proteomes" id="UP000533429"/>
    </source>
</evidence>
<evidence type="ECO:0000313" key="6">
    <source>
        <dbReference type="EMBL" id="NVP02578.1"/>
    </source>
</evidence>
<dbReference type="GO" id="GO:0015288">
    <property type="term" value="F:porin activity"/>
    <property type="evidence" value="ECO:0007669"/>
    <property type="project" value="InterPro"/>
</dbReference>
<comment type="subcellular location">
    <subcellularLocation>
        <location evidence="1">Cell outer membrane</location>
        <topology evidence="1">Multi-pass membrane protein</topology>
    </subcellularLocation>
</comment>
<dbReference type="AlphaFoldDB" id="A0A850R206"/>
<evidence type="ECO:0000259" key="5">
    <source>
        <dbReference type="Pfam" id="PF13609"/>
    </source>
</evidence>
<name>A0A850R206_PHODD</name>
<dbReference type="PANTHER" id="PTHR34501:SF2">
    <property type="entry name" value="OUTER MEMBRANE PORIN F-RELATED"/>
    <property type="match status" value="1"/>
</dbReference>
<gene>
    <name evidence="6" type="ORF">HWA77_20415</name>
</gene>
<keyword evidence="2 4" id="KW-0732">Signal</keyword>
<feature type="domain" description="Porin" evidence="5">
    <location>
        <begin position="7"/>
        <end position="315"/>
    </location>
</feature>
<feature type="chain" id="PRO_5033055471" evidence="4">
    <location>
        <begin position="20"/>
        <end position="337"/>
    </location>
</feature>
<dbReference type="GO" id="GO:0009279">
    <property type="term" value="C:cell outer membrane"/>
    <property type="evidence" value="ECO:0007669"/>
    <property type="project" value="UniProtKB-SubCell"/>
</dbReference>
<protein>
    <submittedName>
        <fullName evidence="6">Porin</fullName>
    </submittedName>
</protein>
<sequence length="337" mass="36884">MKKTLLALAVMTAAGSANAAINVYDNNGVKVDLSGAAEVQYYKDYNPSDDAKIRLDDGDLAVNTTIAINENLNVISGMAFKYEKTDVKNDELWVGFSSNQFGALTFGRQLLVSDDSGIGKDYELGSEGIDFVQTEGNEAIKYVYDNGMFYFGASGVLTESGKIANDKNNGGLDFNYDTSIVDGRVGFRTNGLDARVYLYKGEHVATNLFDKLVDVKGYNVEAEYQLGQIGLAASFGQLDYTNPRNRAQEINADVYQIAADYTIDKTTFAIGYNYFEQTKNTLESKGDAYAVYANVTQKLHDNVKVYAEVGHTDAKFDVNGKAKDADFGYVAGMEVTF</sequence>